<evidence type="ECO:0000313" key="2">
    <source>
        <dbReference type="Proteomes" id="UP000504636"/>
    </source>
</evidence>
<name>A0A6A6ZB76_9PEZI</name>
<proteinExistence type="predicted"/>
<protein>
    <submittedName>
        <fullName evidence="1 3">Uncharacterized protein</fullName>
    </submittedName>
</protein>
<dbReference type="Proteomes" id="UP000504636">
    <property type="component" value="Unplaced"/>
</dbReference>
<dbReference type="GeneID" id="54462576"/>
<keyword evidence="2" id="KW-1185">Reference proteome</keyword>
<gene>
    <name evidence="1 3" type="ORF">BDZ99DRAFT_470886</name>
</gene>
<organism evidence="1">
    <name type="scientific">Mytilinidion resinicola</name>
    <dbReference type="NCBI Taxonomy" id="574789"/>
    <lineage>
        <taxon>Eukaryota</taxon>
        <taxon>Fungi</taxon>
        <taxon>Dikarya</taxon>
        <taxon>Ascomycota</taxon>
        <taxon>Pezizomycotina</taxon>
        <taxon>Dothideomycetes</taxon>
        <taxon>Pleosporomycetidae</taxon>
        <taxon>Mytilinidiales</taxon>
        <taxon>Mytilinidiaceae</taxon>
        <taxon>Mytilinidion</taxon>
    </lineage>
</organism>
<dbReference type="OrthoDB" id="10427305at2759"/>
<dbReference type="AlphaFoldDB" id="A0A6A6ZB76"/>
<evidence type="ECO:0000313" key="1">
    <source>
        <dbReference type="EMBL" id="KAF2817953.1"/>
    </source>
</evidence>
<reference evidence="3" key="3">
    <citation type="submission" date="2025-04" db="UniProtKB">
        <authorList>
            <consortium name="RefSeq"/>
        </authorList>
    </citation>
    <scope>IDENTIFICATION</scope>
    <source>
        <strain evidence="3">CBS 304.34</strain>
    </source>
</reference>
<evidence type="ECO:0000313" key="3">
    <source>
        <dbReference type="RefSeq" id="XP_033584917.1"/>
    </source>
</evidence>
<dbReference type="EMBL" id="MU003692">
    <property type="protein sequence ID" value="KAF2817953.1"/>
    <property type="molecule type" value="Genomic_DNA"/>
</dbReference>
<dbReference type="RefSeq" id="XP_033584917.1">
    <property type="nucleotide sequence ID" value="XM_033721683.1"/>
</dbReference>
<reference evidence="3" key="2">
    <citation type="submission" date="2020-04" db="EMBL/GenBank/DDBJ databases">
        <authorList>
            <consortium name="NCBI Genome Project"/>
        </authorList>
    </citation>
    <scope>NUCLEOTIDE SEQUENCE</scope>
    <source>
        <strain evidence="3">CBS 304.34</strain>
    </source>
</reference>
<reference evidence="1 3" key="1">
    <citation type="journal article" date="2020" name="Stud. Mycol.">
        <title>101 Dothideomycetes genomes: a test case for predicting lifestyles and emergence of pathogens.</title>
        <authorList>
            <person name="Haridas S."/>
            <person name="Albert R."/>
            <person name="Binder M."/>
            <person name="Bloem J."/>
            <person name="Labutti K."/>
            <person name="Salamov A."/>
            <person name="Andreopoulos B."/>
            <person name="Baker S."/>
            <person name="Barry K."/>
            <person name="Bills G."/>
            <person name="Bluhm B."/>
            <person name="Cannon C."/>
            <person name="Castanera R."/>
            <person name="Culley D."/>
            <person name="Daum C."/>
            <person name="Ezra D."/>
            <person name="Gonzalez J."/>
            <person name="Henrissat B."/>
            <person name="Kuo A."/>
            <person name="Liang C."/>
            <person name="Lipzen A."/>
            <person name="Lutzoni F."/>
            <person name="Magnuson J."/>
            <person name="Mondo S."/>
            <person name="Nolan M."/>
            <person name="Ohm R."/>
            <person name="Pangilinan J."/>
            <person name="Park H.-J."/>
            <person name="Ramirez L."/>
            <person name="Alfaro M."/>
            <person name="Sun H."/>
            <person name="Tritt A."/>
            <person name="Yoshinaga Y."/>
            <person name="Zwiers L.-H."/>
            <person name="Turgeon B."/>
            <person name="Goodwin S."/>
            <person name="Spatafora J."/>
            <person name="Crous P."/>
            <person name="Grigoriev I."/>
        </authorList>
    </citation>
    <scope>NUCLEOTIDE SEQUENCE</scope>
    <source>
        <strain evidence="1 3">CBS 304.34</strain>
    </source>
</reference>
<accession>A0A6A6ZB76</accession>
<sequence length="306" mass="33828">MSQPSPSPPTEFPLFRVPQAIRVLITSFAVSFPCPLEVHRVAAGHFILTNLPPPSPISPAATANLPGTVDDLPLLIALRGTLHNDTDAPELRDHRAEFYHHNTFVFDTLELDLATMQDISPVRIGFGFRHLRRLVLSDLDPRNGLPGLAALAALKGLENVTIAARGLIEWQDEWQYGVGHEALESFGVREQVLRVVDLVAVLVARSRSGKWESLLRVECGGVESLRCVEHQEDGFCEVERIEEEVGVVEMRGVVQERVRRIRHTLGGRPMVEGVTHDERMAVVQRGGSWVEEQEDGLVGAIEGVSL</sequence>